<keyword evidence="2" id="KW-1185">Reference proteome</keyword>
<sequence>MGTMSARRLLHTSPEGARWSLAREDREVFVLHEAGGAPERIGLARFLDGDPAAPERRALIDLVATLAEAVPVTGAPPEAGAAAAEPSPGEAVL</sequence>
<protein>
    <submittedName>
        <fullName evidence="1">Uncharacterized protein</fullName>
    </submittedName>
</protein>
<dbReference type="EMBL" id="CP029551">
    <property type="protein sequence ID" value="AWN37421.1"/>
    <property type="molecule type" value="Genomic_DNA"/>
</dbReference>
<evidence type="ECO:0000313" key="2">
    <source>
        <dbReference type="Proteomes" id="UP000246058"/>
    </source>
</evidence>
<dbReference type="Proteomes" id="UP000246058">
    <property type="component" value="Chromosome"/>
</dbReference>
<dbReference type="OrthoDB" id="7869524at2"/>
<dbReference type="AlphaFoldDB" id="A0A2U8VVP9"/>
<reference evidence="1 2" key="1">
    <citation type="submission" date="2018-05" db="EMBL/GenBank/DDBJ databases">
        <title>Complete Genome Sequence of Methylobacterium sp. 17Sr1-43.</title>
        <authorList>
            <person name="Srinivasan S."/>
        </authorList>
    </citation>
    <scope>NUCLEOTIDE SEQUENCE [LARGE SCALE GENOMIC DNA]</scope>
    <source>
        <strain evidence="1 2">17Sr1-43</strain>
    </source>
</reference>
<proteinExistence type="predicted"/>
<dbReference type="KEGG" id="meti:DK427_18235"/>
<gene>
    <name evidence="1" type="ORF">DK427_18235</name>
</gene>
<evidence type="ECO:0000313" key="1">
    <source>
        <dbReference type="EMBL" id="AWN37421.1"/>
    </source>
</evidence>
<name>A0A2U8VVP9_9HYPH</name>
<organism evidence="1 2">
    <name type="scientific">Methylobacterium radiodurans</name>
    <dbReference type="NCBI Taxonomy" id="2202828"/>
    <lineage>
        <taxon>Bacteria</taxon>
        <taxon>Pseudomonadati</taxon>
        <taxon>Pseudomonadota</taxon>
        <taxon>Alphaproteobacteria</taxon>
        <taxon>Hyphomicrobiales</taxon>
        <taxon>Methylobacteriaceae</taxon>
        <taxon>Methylobacterium</taxon>
    </lineage>
</organism>
<accession>A0A2U8VVP9</accession>